<evidence type="ECO:0000256" key="9">
    <source>
        <dbReference type="ARBA" id="ARBA00048731"/>
    </source>
</evidence>
<dbReference type="SUPFAM" id="SSF51735">
    <property type="entry name" value="NAD(P)-binding Rossmann-fold domains"/>
    <property type="match status" value="1"/>
</dbReference>
<dbReference type="InterPro" id="IPR029752">
    <property type="entry name" value="D-isomer_DH_CS1"/>
</dbReference>
<dbReference type="UniPathway" id="UPA00135">
    <property type="reaction ID" value="UER00196"/>
</dbReference>
<evidence type="ECO:0000259" key="12">
    <source>
        <dbReference type="Pfam" id="PF02826"/>
    </source>
</evidence>
<dbReference type="SUPFAM" id="SSF143548">
    <property type="entry name" value="Serine metabolism enzymes domain"/>
    <property type="match status" value="1"/>
</dbReference>
<evidence type="ECO:0000256" key="10">
    <source>
        <dbReference type="RuleBase" id="RU363003"/>
    </source>
</evidence>
<evidence type="ECO:0000256" key="1">
    <source>
        <dbReference type="ARBA" id="ARBA00003800"/>
    </source>
</evidence>
<comment type="function">
    <text evidence="1">Catalyzes the reversible oxidation of 3-phospho-D-glycerate to 3-phosphonooxypyruvate, the first step of the phosphorylated L-serine biosynthesis pathway. Also catalyzes the reversible oxidation of 2-hydroxyglutarate to 2-oxoglutarate.</text>
</comment>
<dbReference type="FunFam" id="3.30.70.260:FF:000008">
    <property type="entry name" value="D-3-phosphoglycerate dehydrogenase, chloroplastic"/>
    <property type="match status" value="1"/>
</dbReference>
<dbReference type="Pfam" id="PF00389">
    <property type="entry name" value="2-Hacid_dh"/>
    <property type="match status" value="1"/>
</dbReference>
<proteinExistence type="inferred from homology"/>
<dbReference type="InterPro" id="IPR036291">
    <property type="entry name" value="NAD(P)-bd_dom_sf"/>
</dbReference>
<gene>
    <name evidence="14" type="ORF">SpAn4DRAFT_3331</name>
</gene>
<reference evidence="15" key="1">
    <citation type="submission" date="2015-03" db="EMBL/GenBank/DDBJ databases">
        <authorList>
            <person name="Nijsse Bart"/>
        </authorList>
    </citation>
    <scope>NUCLEOTIDE SEQUENCE [LARGE SCALE GENOMIC DNA]</scope>
</reference>
<dbReference type="GO" id="GO:0006564">
    <property type="term" value="P:L-serine biosynthetic process"/>
    <property type="evidence" value="ECO:0007669"/>
    <property type="project" value="UniProtKB-UniRule"/>
</dbReference>
<dbReference type="CDD" id="cd04902">
    <property type="entry name" value="ACT_3PGDH-xct"/>
    <property type="match status" value="1"/>
</dbReference>
<evidence type="ECO:0000313" key="15">
    <source>
        <dbReference type="Proteomes" id="UP000049855"/>
    </source>
</evidence>
<evidence type="ECO:0000256" key="2">
    <source>
        <dbReference type="ARBA" id="ARBA00005216"/>
    </source>
</evidence>
<dbReference type="GO" id="GO:0004617">
    <property type="term" value="F:phosphoglycerate dehydrogenase activity"/>
    <property type="evidence" value="ECO:0007669"/>
    <property type="project" value="UniProtKB-UniRule"/>
</dbReference>
<dbReference type="PANTHER" id="PTHR42789">
    <property type="entry name" value="D-ISOMER SPECIFIC 2-HYDROXYACID DEHYDROGENASE FAMILY PROTEIN (AFU_ORTHOLOGUE AFUA_6G10090)"/>
    <property type="match status" value="1"/>
</dbReference>
<dbReference type="EMBL" id="CTRP01000011">
    <property type="protein sequence ID" value="CQR72871.1"/>
    <property type="molecule type" value="Genomic_DNA"/>
</dbReference>
<dbReference type="InterPro" id="IPR006139">
    <property type="entry name" value="D-isomer_2_OHA_DH_cat_dom"/>
</dbReference>
<feature type="domain" description="D-3-phosphoglycerate dehydrogenase ASB" evidence="13">
    <location>
        <begin position="324"/>
        <end position="442"/>
    </location>
</feature>
<comment type="catalytic activity">
    <reaction evidence="8">
        <text>(R)-2-hydroxyglutarate + NAD(+) = 2-oxoglutarate + NADH + H(+)</text>
        <dbReference type="Rhea" id="RHEA:49612"/>
        <dbReference type="ChEBI" id="CHEBI:15378"/>
        <dbReference type="ChEBI" id="CHEBI:15801"/>
        <dbReference type="ChEBI" id="CHEBI:16810"/>
        <dbReference type="ChEBI" id="CHEBI:57540"/>
        <dbReference type="ChEBI" id="CHEBI:57945"/>
        <dbReference type="EC" id="1.1.1.399"/>
    </reaction>
</comment>
<evidence type="ECO:0000256" key="8">
    <source>
        <dbReference type="ARBA" id="ARBA00048126"/>
    </source>
</evidence>
<keyword evidence="15" id="KW-1185">Reference proteome</keyword>
<dbReference type="InterPro" id="IPR045865">
    <property type="entry name" value="ACT-like_dom_sf"/>
</dbReference>
<dbReference type="EC" id="1.1.1.95" evidence="10"/>
<evidence type="ECO:0000313" key="14">
    <source>
        <dbReference type="EMBL" id="CQR72871.1"/>
    </source>
</evidence>
<keyword evidence="5 10" id="KW-0028">Amino-acid biosynthesis</keyword>
<dbReference type="SUPFAM" id="SSF55021">
    <property type="entry name" value="ACT-like"/>
    <property type="match status" value="1"/>
</dbReference>
<dbReference type="InterPro" id="IPR050857">
    <property type="entry name" value="D-2-hydroxyacid_DH"/>
</dbReference>
<dbReference type="SUPFAM" id="SSF52283">
    <property type="entry name" value="Formate/glycerate dehydrogenase catalytic domain-like"/>
    <property type="match status" value="1"/>
</dbReference>
<evidence type="ECO:0000256" key="4">
    <source>
        <dbReference type="ARBA" id="ARBA00021582"/>
    </source>
</evidence>
<evidence type="ECO:0000256" key="7">
    <source>
        <dbReference type="ARBA" id="ARBA00023027"/>
    </source>
</evidence>
<evidence type="ECO:0000256" key="6">
    <source>
        <dbReference type="ARBA" id="ARBA00023002"/>
    </source>
</evidence>
<feature type="domain" description="D-isomer specific 2-hydroxyacid dehydrogenase catalytic" evidence="11">
    <location>
        <begin position="3"/>
        <end position="312"/>
    </location>
</feature>
<dbReference type="FunFam" id="3.40.50.720:FF:000021">
    <property type="entry name" value="D-3-phosphoglycerate dehydrogenase"/>
    <property type="match status" value="1"/>
</dbReference>
<keyword evidence="7 10" id="KW-0520">NAD</keyword>
<keyword evidence="6 10" id="KW-0560">Oxidoreductase</keyword>
<dbReference type="Pfam" id="PF19304">
    <property type="entry name" value="PGDH_inter"/>
    <property type="match status" value="1"/>
</dbReference>
<dbReference type="InterPro" id="IPR006236">
    <property type="entry name" value="PGDH"/>
</dbReference>
<evidence type="ECO:0000259" key="11">
    <source>
        <dbReference type="Pfam" id="PF00389"/>
    </source>
</evidence>
<dbReference type="PROSITE" id="PS00065">
    <property type="entry name" value="D_2_HYDROXYACID_DH_1"/>
    <property type="match status" value="1"/>
</dbReference>
<organism evidence="14 15">
    <name type="scientific">Sporomusa ovata</name>
    <dbReference type="NCBI Taxonomy" id="2378"/>
    <lineage>
        <taxon>Bacteria</taxon>
        <taxon>Bacillati</taxon>
        <taxon>Bacillota</taxon>
        <taxon>Negativicutes</taxon>
        <taxon>Selenomonadales</taxon>
        <taxon>Sporomusaceae</taxon>
        <taxon>Sporomusa</taxon>
    </lineage>
</organism>
<dbReference type="InterPro" id="IPR045626">
    <property type="entry name" value="PGDH_ASB_dom"/>
</dbReference>
<dbReference type="RefSeq" id="WP_021168557.1">
    <property type="nucleotide sequence ID" value="NZ_CTRP01000011.1"/>
</dbReference>
<dbReference type="InterPro" id="IPR029009">
    <property type="entry name" value="ASB_dom_sf"/>
</dbReference>
<dbReference type="Pfam" id="PF02826">
    <property type="entry name" value="2-Hacid_dh_C"/>
    <property type="match status" value="1"/>
</dbReference>
<dbReference type="NCBIfam" id="TIGR01327">
    <property type="entry name" value="PGDH"/>
    <property type="match status" value="1"/>
</dbReference>
<comment type="pathway">
    <text evidence="2 10">Amino-acid biosynthesis; L-serine biosynthesis; L-serine from 3-phospho-D-glycerate: step 1/3.</text>
</comment>
<comment type="similarity">
    <text evidence="3 10">Belongs to the D-isomer specific 2-hydroxyacid dehydrogenase family.</text>
</comment>
<dbReference type="FunFam" id="3.30.1330.90:FF:000003">
    <property type="entry name" value="D-3-phosphoglycerate dehydrogenase"/>
    <property type="match status" value="1"/>
</dbReference>
<feature type="domain" description="D-isomer specific 2-hydroxyacid dehydrogenase NAD-binding" evidence="12">
    <location>
        <begin position="105"/>
        <end position="280"/>
    </location>
</feature>
<name>A0A0U1KZM3_9FIRM</name>
<evidence type="ECO:0000256" key="5">
    <source>
        <dbReference type="ARBA" id="ARBA00022605"/>
    </source>
</evidence>
<dbReference type="Gene3D" id="3.40.50.720">
    <property type="entry name" value="NAD(P)-binding Rossmann-like Domain"/>
    <property type="match status" value="2"/>
</dbReference>
<accession>A0A0U1KZM3</accession>
<evidence type="ECO:0000256" key="3">
    <source>
        <dbReference type="ARBA" id="ARBA00005854"/>
    </source>
</evidence>
<dbReference type="Gene3D" id="3.30.70.260">
    <property type="match status" value="1"/>
</dbReference>
<evidence type="ECO:0000259" key="13">
    <source>
        <dbReference type="Pfam" id="PF19304"/>
    </source>
</evidence>
<dbReference type="Proteomes" id="UP000049855">
    <property type="component" value="Unassembled WGS sequence"/>
</dbReference>
<dbReference type="InterPro" id="IPR006140">
    <property type="entry name" value="D-isomer_DH_NAD-bd"/>
</dbReference>
<dbReference type="GO" id="GO:0051287">
    <property type="term" value="F:NAD binding"/>
    <property type="evidence" value="ECO:0007669"/>
    <property type="project" value="UniProtKB-UniRule"/>
</dbReference>
<dbReference type="AlphaFoldDB" id="A0A0U1KZM3"/>
<sequence>MKVLISEQIAQKGVEKLTQEGVSVDVKANLSRQELLQVIGEYDGLIVRSNTKVNEELYQHAPRLKVVGRAGNGVDNIEMEGATKRGIVVVNTPESNVVSAAELTIGLIFATCRNIPQLHNRLKERVWDRAGLKGMELQGKTIGIVGLGRIGSLVATRMKSFGMNIIAYDPYISDARFKKYGVEKKEKLEELMALCDILTVHTPKTEETYGIIGKEQFKAAKKGLTVINCARAGIVNEEALIEAMKEKIVKRAGIDVLEGEPHATSPLLDLDNVIVTPHAGADTVEAQDNVGITVAQEVISALRGEIVPNAVNLPTLPMQEFDTIKAYLKLGETLGKMYYQLEKEAIEKVEILYRGEVAALETSVITLAILKGLFEPVLKERINYVNANVIADSRGVIVTESKESAVKNYLTLITLKVTSKDKVFTISGTTFGIGELRIVEINGFEFDVNPTPYMVVAENHDKPGVVGQMGTLLGVAKVNIATMQLGRKLTEQQAMMVLAVDSVVSQETLDFLGGVEGILRVRFVKI</sequence>
<dbReference type="PANTHER" id="PTHR42789:SF1">
    <property type="entry name" value="D-ISOMER SPECIFIC 2-HYDROXYACID DEHYDROGENASE FAMILY PROTEIN (AFU_ORTHOLOGUE AFUA_6G10090)"/>
    <property type="match status" value="1"/>
</dbReference>
<dbReference type="CDD" id="cd12173">
    <property type="entry name" value="PGDH_4"/>
    <property type="match status" value="1"/>
</dbReference>
<keyword evidence="10" id="KW-0718">Serine biosynthesis</keyword>
<comment type="catalytic activity">
    <reaction evidence="9 10">
        <text>(2R)-3-phosphoglycerate + NAD(+) = 3-phosphooxypyruvate + NADH + H(+)</text>
        <dbReference type="Rhea" id="RHEA:12641"/>
        <dbReference type="ChEBI" id="CHEBI:15378"/>
        <dbReference type="ChEBI" id="CHEBI:18110"/>
        <dbReference type="ChEBI" id="CHEBI:57540"/>
        <dbReference type="ChEBI" id="CHEBI:57945"/>
        <dbReference type="ChEBI" id="CHEBI:58272"/>
        <dbReference type="EC" id="1.1.1.95"/>
    </reaction>
</comment>
<dbReference type="Gene3D" id="3.30.1330.90">
    <property type="entry name" value="D-3-phosphoglycerate dehydrogenase, domain 3"/>
    <property type="match status" value="1"/>
</dbReference>
<protein>
    <recommendedName>
        <fullName evidence="4 10">D-3-phosphoglycerate dehydrogenase</fullName>
        <ecNumber evidence="10">1.1.1.95</ecNumber>
    </recommendedName>
</protein>